<dbReference type="eggNOG" id="COG3203">
    <property type="taxonomic scope" value="Bacteria"/>
</dbReference>
<proteinExistence type="predicted"/>
<dbReference type="OrthoDB" id="6212428at2"/>
<evidence type="ECO:0000256" key="4">
    <source>
        <dbReference type="SAM" id="SignalP"/>
    </source>
</evidence>
<keyword evidence="2 4" id="KW-0732">Signal</keyword>
<feature type="chain" id="PRO_5004641015" evidence="4">
    <location>
        <begin position="22"/>
        <end position="336"/>
    </location>
</feature>
<evidence type="ECO:0000313" key="6">
    <source>
        <dbReference type="EMBL" id="GAD80054.1"/>
    </source>
</evidence>
<feature type="signal peptide" evidence="4">
    <location>
        <begin position="1"/>
        <end position="21"/>
    </location>
</feature>
<evidence type="ECO:0000256" key="3">
    <source>
        <dbReference type="ARBA" id="ARBA00023136"/>
    </source>
</evidence>
<evidence type="ECO:0000259" key="5">
    <source>
        <dbReference type="Pfam" id="PF13609"/>
    </source>
</evidence>
<dbReference type="CDD" id="cd00342">
    <property type="entry name" value="gram_neg_porins"/>
    <property type="match status" value="1"/>
</dbReference>
<organism evidence="6 7">
    <name type="scientific">Vibrio ezurae NBRC 102218</name>
    <dbReference type="NCBI Taxonomy" id="1219080"/>
    <lineage>
        <taxon>Bacteria</taxon>
        <taxon>Pseudomonadati</taxon>
        <taxon>Pseudomonadota</taxon>
        <taxon>Gammaproteobacteria</taxon>
        <taxon>Vibrionales</taxon>
        <taxon>Vibrionaceae</taxon>
        <taxon>Vibrio</taxon>
    </lineage>
</organism>
<keyword evidence="3" id="KW-0472">Membrane</keyword>
<evidence type="ECO:0000256" key="1">
    <source>
        <dbReference type="ARBA" id="ARBA00004571"/>
    </source>
</evidence>
<dbReference type="GO" id="GO:0009279">
    <property type="term" value="C:cell outer membrane"/>
    <property type="evidence" value="ECO:0007669"/>
    <property type="project" value="UniProtKB-SubCell"/>
</dbReference>
<sequence>MNKLTLTALAITSAFAVNANAADVYKGDNVSLALGGRVEARTQLSDQGKNKSVEKQADASRARLNFEAKTNITDDVVARGFVEKEFTQDSADETRYLYVAVGNENNELQFGKTDGALVQITNYTDILNTFGSEASNKSATADRADNQLLYIGSYGGLTVNAALNGGGETLQKKYFNLTTGAEEKSKQINTKIDKGYGASASYDFGVLKAGVGYAKETHENDTITHKDVKDSDNLLFSLGSDITDELYVGALYVDGSQYGDDFKGYELATSYDFTEKLTLSGTYTSSKFDSESDDRNAAALDLGYNFTDYFLTYVGVSKQFTQNEELKSLLGAKVTF</sequence>
<dbReference type="STRING" id="1219080.VEZ01S_23_00060"/>
<accession>U3CFP6</accession>
<dbReference type="PANTHER" id="PTHR34501">
    <property type="entry name" value="PROTEIN YDDL-RELATED"/>
    <property type="match status" value="1"/>
</dbReference>
<dbReference type="EMBL" id="BATM01000023">
    <property type="protein sequence ID" value="GAD80054.1"/>
    <property type="molecule type" value="Genomic_DNA"/>
</dbReference>
<dbReference type="SUPFAM" id="SSF56935">
    <property type="entry name" value="Porins"/>
    <property type="match status" value="1"/>
</dbReference>
<dbReference type="InterPro" id="IPR033900">
    <property type="entry name" value="Gram_neg_porin_domain"/>
</dbReference>
<dbReference type="AlphaFoldDB" id="U3CFP6"/>
<evidence type="ECO:0000256" key="2">
    <source>
        <dbReference type="ARBA" id="ARBA00022729"/>
    </source>
</evidence>
<gene>
    <name evidence="6" type="ORF">VEZ01S_23_00060</name>
</gene>
<feature type="domain" description="Porin" evidence="5">
    <location>
        <begin position="7"/>
        <end position="317"/>
    </location>
</feature>
<dbReference type="RefSeq" id="WP_021713762.1">
    <property type="nucleotide sequence ID" value="NZ_BATM01000023.1"/>
</dbReference>
<dbReference type="Gene3D" id="2.40.160.10">
    <property type="entry name" value="Porin"/>
    <property type="match status" value="1"/>
</dbReference>
<dbReference type="PANTHER" id="PTHR34501:SF2">
    <property type="entry name" value="OUTER MEMBRANE PORIN F-RELATED"/>
    <property type="match status" value="1"/>
</dbReference>
<comment type="subcellular location">
    <subcellularLocation>
        <location evidence="1">Cell outer membrane</location>
        <topology evidence="1">Multi-pass membrane protein</topology>
    </subcellularLocation>
</comment>
<protein>
    <submittedName>
        <fullName evidence="6">Putative porin</fullName>
    </submittedName>
</protein>
<dbReference type="InterPro" id="IPR023614">
    <property type="entry name" value="Porin_dom_sf"/>
</dbReference>
<dbReference type="GO" id="GO:0015288">
    <property type="term" value="F:porin activity"/>
    <property type="evidence" value="ECO:0007669"/>
    <property type="project" value="InterPro"/>
</dbReference>
<dbReference type="Pfam" id="PF13609">
    <property type="entry name" value="Porin_4"/>
    <property type="match status" value="1"/>
</dbReference>
<comment type="caution">
    <text evidence="6">The sequence shown here is derived from an EMBL/GenBank/DDBJ whole genome shotgun (WGS) entry which is preliminary data.</text>
</comment>
<name>U3CFP6_9VIBR</name>
<dbReference type="Proteomes" id="UP000016562">
    <property type="component" value="Unassembled WGS sequence"/>
</dbReference>
<keyword evidence="7" id="KW-1185">Reference proteome</keyword>
<evidence type="ECO:0000313" key="7">
    <source>
        <dbReference type="Proteomes" id="UP000016562"/>
    </source>
</evidence>
<dbReference type="InterPro" id="IPR050298">
    <property type="entry name" value="Gram-neg_bact_OMP"/>
</dbReference>
<reference evidence="6 7" key="1">
    <citation type="submission" date="2013-09" db="EMBL/GenBank/DDBJ databases">
        <title>Whole genome shotgun sequence of Vibrio ezurae NBRC 102218.</title>
        <authorList>
            <person name="Yoshida I."/>
            <person name="Hosoyama A."/>
            <person name="Numata M."/>
            <person name="Hashimoto M."/>
            <person name="Hosoyama Y."/>
            <person name="Tsuchikane K."/>
            <person name="Noguchi M."/>
            <person name="Hirakata S."/>
            <person name="Ichikawa N."/>
            <person name="Ohji S."/>
            <person name="Yamazoe A."/>
            <person name="Fujita N."/>
        </authorList>
    </citation>
    <scope>NUCLEOTIDE SEQUENCE [LARGE SCALE GENOMIC DNA]</scope>
    <source>
        <strain evidence="6 7">NBRC 102218</strain>
    </source>
</reference>